<dbReference type="Pfam" id="PF07715">
    <property type="entry name" value="Plug"/>
    <property type="match status" value="1"/>
</dbReference>
<dbReference type="InterPro" id="IPR012910">
    <property type="entry name" value="Plug_dom"/>
</dbReference>
<evidence type="ECO:0000256" key="5">
    <source>
        <dbReference type="ARBA" id="ARBA00022496"/>
    </source>
</evidence>
<feature type="domain" description="TonB-dependent receptor plug" evidence="20">
    <location>
        <begin position="108"/>
        <end position="204"/>
    </location>
</feature>
<feature type="short sequence motif" description="TonB C-terminal box" evidence="16">
    <location>
        <begin position="733"/>
        <end position="750"/>
    </location>
</feature>
<evidence type="ECO:0000259" key="20">
    <source>
        <dbReference type="Pfam" id="PF07715"/>
    </source>
</evidence>
<dbReference type="InterPro" id="IPR010916">
    <property type="entry name" value="TonB_box_CS"/>
</dbReference>
<keyword evidence="11 14" id="KW-0472">Membrane</keyword>
<accession>A0A921E1M3</accession>
<evidence type="ECO:0000256" key="18">
    <source>
        <dbReference type="SAM" id="SignalP"/>
    </source>
</evidence>
<feature type="chain" id="PRO_5037472538" evidence="18">
    <location>
        <begin position="35"/>
        <end position="750"/>
    </location>
</feature>
<feature type="domain" description="TonB-dependent receptor-like beta-barrel" evidence="19">
    <location>
        <begin position="277"/>
        <end position="719"/>
    </location>
</feature>
<sequence length="750" mass="81879">MMKAQGRHALSWPMLLASVASSSIVAALIHPAHAQVTEINTGPPTAQAVHPLPQAALPRAASVDGVTLDTISVSGSRSGRGLVVDSSGAQVGYIAKRLRSSTKTDTPLIDTPQAISVVTQAQIRDQNVQSLGDALRYVPGVAIAQGEGHRDEILIRGQRTNADFFVNGIRDDARYFRDLYNTQRIEVLKGPNAMIFGRGGGGGIVNRVLKEADGVPIREVLLQGGQFANKRMALDVGDRLSETAFFRLNGVFEDTGTYRNFIDIRRYGVNPTMTLLLGPQTTLRLSYEFFSDNRIPDRGIPSQGGRAWRYRDNTATLFGAPLISRGSIDAQIGTAQLDHVFENGVVMRSQSRIADYRKFHQNAFPNGPVNADNSEVVLRTYNSQTDRTNYFNQTDFTYKFATGPVAHTLVGGFELGYQQGIDFRRDGFWNTTGSRDLVVNPYSPVTAVGATYRNIASGNNNTYALGLAAAFVQDQIEIDEHLQFIAGLRYDHFNFESRDRRDGSLNARIDNLVSPRAGVVVKPLDNLAVYGSYGVSYLPSAGDQFRVLTPGLALAEPETFVNAEIGVKYDVTPALQLTAALFNLDRTNQPIPDPNNPGFVLGAGRTRTQGAEIGLNGYVTDWWAVAGGYAFTDARISADLSDSVVAGNIVGLVPLNTFSLWNKFEIGGGVAVGVGYLNQAHSFAASDNTVRLPSYSRFDLGLFYEFSEAVRAQVNIENLFDRRYIVSAHNNNNILPGAPRTVRFQLMARF</sequence>
<evidence type="ECO:0000256" key="3">
    <source>
        <dbReference type="ARBA" id="ARBA00022448"/>
    </source>
</evidence>
<dbReference type="Gene3D" id="2.170.130.10">
    <property type="entry name" value="TonB-dependent receptor, plug domain"/>
    <property type="match status" value="1"/>
</dbReference>
<comment type="similarity">
    <text evidence="2 14 17">Belongs to the TonB-dependent receptor family.</text>
</comment>
<dbReference type="InterPro" id="IPR010105">
    <property type="entry name" value="TonB_sidphr_rcpt"/>
</dbReference>
<protein>
    <submittedName>
        <fullName evidence="21">TonB-dependent siderophore receptor</fullName>
    </submittedName>
</protein>
<keyword evidence="7 18" id="KW-0732">Signal</keyword>
<dbReference type="GO" id="GO:0015891">
    <property type="term" value="P:siderophore transport"/>
    <property type="evidence" value="ECO:0007669"/>
    <property type="project" value="InterPro"/>
</dbReference>
<keyword evidence="12 21" id="KW-0675">Receptor</keyword>
<dbReference type="GO" id="GO:0038023">
    <property type="term" value="F:signaling receptor activity"/>
    <property type="evidence" value="ECO:0007669"/>
    <property type="project" value="InterPro"/>
</dbReference>
<evidence type="ECO:0000256" key="9">
    <source>
        <dbReference type="ARBA" id="ARBA00023065"/>
    </source>
</evidence>
<evidence type="ECO:0000259" key="19">
    <source>
        <dbReference type="Pfam" id="PF00593"/>
    </source>
</evidence>
<evidence type="ECO:0000256" key="14">
    <source>
        <dbReference type="PROSITE-ProRule" id="PRU01360"/>
    </source>
</evidence>
<evidence type="ECO:0000256" key="13">
    <source>
        <dbReference type="ARBA" id="ARBA00023237"/>
    </source>
</evidence>
<name>A0A921E1M3_9HYPH</name>
<comment type="subcellular location">
    <subcellularLocation>
        <location evidence="1 14">Cell outer membrane</location>
        <topology evidence="1 14">Multi-pass membrane protein</topology>
    </subcellularLocation>
</comment>
<dbReference type="PROSITE" id="PS00430">
    <property type="entry name" value="TONB_DEPENDENT_REC_1"/>
    <property type="match status" value="1"/>
</dbReference>
<dbReference type="GO" id="GO:0015344">
    <property type="term" value="F:siderophore uptake transmembrane transporter activity"/>
    <property type="evidence" value="ECO:0007669"/>
    <property type="project" value="TreeGrafter"/>
</dbReference>
<dbReference type="EMBL" id="DYYG01000025">
    <property type="protein sequence ID" value="HJE23614.1"/>
    <property type="molecule type" value="Genomic_DNA"/>
</dbReference>
<organism evidence="21 22">
    <name type="scientific">Methylorubrum populi</name>
    <dbReference type="NCBI Taxonomy" id="223967"/>
    <lineage>
        <taxon>Bacteria</taxon>
        <taxon>Pseudomonadati</taxon>
        <taxon>Pseudomonadota</taxon>
        <taxon>Alphaproteobacteria</taxon>
        <taxon>Hyphomicrobiales</taxon>
        <taxon>Methylobacteriaceae</taxon>
        <taxon>Methylorubrum</taxon>
    </lineage>
</organism>
<gene>
    <name evidence="21" type="ORF">K8W01_08135</name>
</gene>
<keyword evidence="3 14" id="KW-0813">Transport</keyword>
<evidence type="ECO:0000313" key="22">
    <source>
        <dbReference type="Proteomes" id="UP000742631"/>
    </source>
</evidence>
<comment type="caution">
    <text evidence="21">The sequence shown here is derived from an EMBL/GenBank/DDBJ whole genome shotgun (WGS) entry which is preliminary data.</text>
</comment>
<evidence type="ECO:0000256" key="16">
    <source>
        <dbReference type="PROSITE-ProRule" id="PRU10144"/>
    </source>
</evidence>
<dbReference type="InterPro" id="IPR037066">
    <property type="entry name" value="Plug_dom_sf"/>
</dbReference>
<evidence type="ECO:0000256" key="1">
    <source>
        <dbReference type="ARBA" id="ARBA00004571"/>
    </source>
</evidence>
<dbReference type="InterPro" id="IPR036942">
    <property type="entry name" value="Beta-barrel_TonB_sf"/>
</dbReference>
<dbReference type="AlphaFoldDB" id="A0A921E1M3"/>
<dbReference type="InterPro" id="IPR039426">
    <property type="entry name" value="TonB-dep_rcpt-like"/>
</dbReference>
<dbReference type="PANTHER" id="PTHR32552">
    <property type="entry name" value="FERRICHROME IRON RECEPTOR-RELATED"/>
    <property type="match status" value="1"/>
</dbReference>
<evidence type="ECO:0000256" key="15">
    <source>
        <dbReference type="PROSITE-ProRule" id="PRU10143"/>
    </source>
</evidence>
<dbReference type="PROSITE" id="PS52016">
    <property type="entry name" value="TONB_DEPENDENT_REC_3"/>
    <property type="match status" value="1"/>
</dbReference>
<feature type="signal peptide" evidence="18">
    <location>
        <begin position="1"/>
        <end position="34"/>
    </location>
</feature>
<keyword evidence="8" id="KW-0408">Iron</keyword>
<evidence type="ECO:0000256" key="6">
    <source>
        <dbReference type="ARBA" id="ARBA00022692"/>
    </source>
</evidence>
<keyword evidence="4 14" id="KW-1134">Transmembrane beta strand</keyword>
<dbReference type="SUPFAM" id="SSF56935">
    <property type="entry name" value="Porins"/>
    <property type="match status" value="1"/>
</dbReference>
<dbReference type="GO" id="GO:0009279">
    <property type="term" value="C:cell outer membrane"/>
    <property type="evidence" value="ECO:0007669"/>
    <property type="project" value="UniProtKB-SubCell"/>
</dbReference>
<dbReference type="InterPro" id="IPR010917">
    <property type="entry name" value="TonB_rcpt_CS"/>
</dbReference>
<evidence type="ECO:0000256" key="7">
    <source>
        <dbReference type="ARBA" id="ARBA00022729"/>
    </source>
</evidence>
<keyword evidence="10 15" id="KW-0798">TonB box</keyword>
<dbReference type="PANTHER" id="PTHR32552:SF68">
    <property type="entry name" value="FERRICHROME OUTER MEMBRANE TRANSPORTER_PHAGE RECEPTOR"/>
    <property type="match status" value="1"/>
</dbReference>
<keyword evidence="13 14" id="KW-0998">Cell outer membrane</keyword>
<evidence type="ECO:0000256" key="11">
    <source>
        <dbReference type="ARBA" id="ARBA00023136"/>
    </source>
</evidence>
<dbReference type="Proteomes" id="UP000742631">
    <property type="component" value="Unassembled WGS sequence"/>
</dbReference>
<keyword evidence="9" id="KW-0406">Ion transport</keyword>
<evidence type="ECO:0000256" key="8">
    <source>
        <dbReference type="ARBA" id="ARBA00023004"/>
    </source>
</evidence>
<dbReference type="FunFam" id="2.170.130.10:FF:000001">
    <property type="entry name" value="Catecholate siderophore TonB-dependent receptor"/>
    <property type="match status" value="1"/>
</dbReference>
<dbReference type="NCBIfam" id="TIGR01783">
    <property type="entry name" value="TonB-siderophor"/>
    <property type="match status" value="1"/>
</dbReference>
<dbReference type="CDD" id="cd01347">
    <property type="entry name" value="ligand_gated_channel"/>
    <property type="match status" value="1"/>
</dbReference>
<reference evidence="21" key="1">
    <citation type="journal article" date="2021" name="PeerJ">
        <title>Extensive microbial diversity within the chicken gut microbiome revealed by metagenomics and culture.</title>
        <authorList>
            <person name="Gilroy R."/>
            <person name="Ravi A."/>
            <person name="Getino M."/>
            <person name="Pursley I."/>
            <person name="Horton D.L."/>
            <person name="Alikhan N.F."/>
            <person name="Baker D."/>
            <person name="Gharbi K."/>
            <person name="Hall N."/>
            <person name="Watson M."/>
            <person name="Adriaenssens E.M."/>
            <person name="Foster-Nyarko E."/>
            <person name="Jarju S."/>
            <person name="Secka A."/>
            <person name="Antonio M."/>
            <person name="Oren A."/>
            <person name="Chaudhuri R.R."/>
            <person name="La Ragione R."/>
            <person name="Hildebrand F."/>
            <person name="Pallen M.J."/>
        </authorList>
    </citation>
    <scope>NUCLEOTIDE SEQUENCE</scope>
    <source>
        <strain evidence="21">316</strain>
    </source>
</reference>
<dbReference type="Pfam" id="PF00593">
    <property type="entry name" value="TonB_dep_Rec_b-barrel"/>
    <property type="match status" value="1"/>
</dbReference>
<dbReference type="PROSITE" id="PS01156">
    <property type="entry name" value="TONB_DEPENDENT_REC_2"/>
    <property type="match status" value="1"/>
</dbReference>
<proteinExistence type="inferred from homology"/>
<evidence type="ECO:0000256" key="17">
    <source>
        <dbReference type="RuleBase" id="RU003357"/>
    </source>
</evidence>
<evidence type="ECO:0000313" key="21">
    <source>
        <dbReference type="EMBL" id="HJE23614.1"/>
    </source>
</evidence>
<feature type="short sequence motif" description="TonB box" evidence="15">
    <location>
        <begin position="70"/>
        <end position="76"/>
    </location>
</feature>
<dbReference type="Gene3D" id="2.40.170.20">
    <property type="entry name" value="TonB-dependent receptor, beta-barrel domain"/>
    <property type="match status" value="1"/>
</dbReference>
<keyword evidence="5" id="KW-0410">Iron transport</keyword>
<evidence type="ECO:0000256" key="4">
    <source>
        <dbReference type="ARBA" id="ARBA00022452"/>
    </source>
</evidence>
<evidence type="ECO:0000256" key="10">
    <source>
        <dbReference type="ARBA" id="ARBA00023077"/>
    </source>
</evidence>
<dbReference type="InterPro" id="IPR000531">
    <property type="entry name" value="Beta-barrel_TonB"/>
</dbReference>
<reference evidence="21" key="2">
    <citation type="submission" date="2021-09" db="EMBL/GenBank/DDBJ databases">
        <authorList>
            <person name="Gilroy R."/>
        </authorList>
    </citation>
    <scope>NUCLEOTIDE SEQUENCE</scope>
    <source>
        <strain evidence="21">316</strain>
    </source>
</reference>
<keyword evidence="6 14" id="KW-0812">Transmembrane</keyword>
<evidence type="ECO:0000256" key="2">
    <source>
        <dbReference type="ARBA" id="ARBA00009810"/>
    </source>
</evidence>
<evidence type="ECO:0000256" key="12">
    <source>
        <dbReference type="ARBA" id="ARBA00023170"/>
    </source>
</evidence>